<dbReference type="Proteomes" id="UP000198988">
    <property type="component" value="Unassembled WGS sequence"/>
</dbReference>
<dbReference type="InterPro" id="IPR015890">
    <property type="entry name" value="Chorismate_C"/>
</dbReference>
<evidence type="ECO:0000313" key="4">
    <source>
        <dbReference type="Proteomes" id="UP000198988"/>
    </source>
</evidence>
<dbReference type="SUPFAM" id="SSF56322">
    <property type="entry name" value="ADC synthase"/>
    <property type="match status" value="1"/>
</dbReference>
<dbReference type="NCBIfam" id="NF006563">
    <property type="entry name" value="PRK09070.1"/>
    <property type="match status" value="1"/>
</dbReference>
<proteinExistence type="predicted"/>
<dbReference type="InterPro" id="IPR019999">
    <property type="entry name" value="Anth_synth_I-like"/>
</dbReference>
<protein>
    <submittedName>
        <fullName evidence="3">Para-aminobenzoate synthase, component I</fullName>
    </submittedName>
</protein>
<dbReference type="Gene3D" id="3.60.120.10">
    <property type="entry name" value="Anthranilate synthase"/>
    <property type="match status" value="1"/>
</dbReference>
<dbReference type="InterPro" id="IPR006805">
    <property type="entry name" value="Anth_synth_I_N"/>
</dbReference>
<dbReference type="PANTHER" id="PTHR11236:SF9">
    <property type="entry name" value="ANTHRANILATE SYNTHASE COMPONENT 1"/>
    <property type="match status" value="1"/>
</dbReference>
<feature type="domain" description="Anthranilate synthase component I N-terminal" evidence="2">
    <location>
        <begin position="16"/>
        <end position="129"/>
    </location>
</feature>
<dbReference type="InterPro" id="IPR005801">
    <property type="entry name" value="ADC_synthase"/>
</dbReference>
<dbReference type="PRINTS" id="PR00095">
    <property type="entry name" value="ANTSNTHASEI"/>
</dbReference>
<sequence>MKSLEIPKVALDALCHLNSERYPFLLESVNHNQNNRYSILFAYPSEQIILNSLDDFDFLSELESKTNMPTVNSDLPFTGGWFVYLSYELIGQIEPILRNDLLPSSQAVAIAVKIPTAIVVDHLHKKTYLLDQFDNQQRIGQVLSDIAQLQDIPTTSIQGGLSWEKEAKFTKGVERSRDYIVAGDVFQVNLSRQWQYKLTSDIKSTQVYQALKHSNPAPFAALANFENFSIISSSPERLFSVDGSQIETRPIAGTHPRGSGEEDELLKQQLVNHPKEQAEHIMLLDLERNDLGRVCEYGSLNVNEVMGLETYPFVHHIVSNIKGKLKQGITIKDIISALFPGGTITGCPKVRCMQIIAELEQMPRQAYTGSLGYISSNGKMDFNILIRTISKQDKILTFRAGAGIVFDSIAQCELEETKYKAKGVLKIFPKDKQRKAYG</sequence>
<feature type="domain" description="Chorismate-utilising enzyme C-terminal" evidence="1">
    <location>
        <begin position="166"/>
        <end position="420"/>
    </location>
</feature>
<evidence type="ECO:0000313" key="3">
    <source>
        <dbReference type="EMBL" id="SEH63526.1"/>
    </source>
</evidence>
<gene>
    <name evidence="3" type="ORF">BAZSYMA_ACONTIG00019_7</name>
</gene>
<dbReference type="OrthoDB" id="9803598at2"/>
<dbReference type="EMBL" id="CDSC02000065">
    <property type="protein sequence ID" value="SEH63526.1"/>
    <property type="molecule type" value="Genomic_DNA"/>
</dbReference>
<dbReference type="Pfam" id="PF00425">
    <property type="entry name" value="Chorismate_bind"/>
    <property type="match status" value="1"/>
</dbReference>
<organism evidence="3 4">
    <name type="scientific">Bathymodiolus azoricus thioautotrophic gill symbiont</name>
    <dbReference type="NCBI Taxonomy" id="235205"/>
    <lineage>
        <taxon>Bacteria</taxon>
        <taxon>Pseudomonadati</taxon>
        <taxon>Pseudomonadota</taxon>
        <taxon>Gammaproteobacteria</taxon>
        <taxon>sulfur-oxidizing symbionts</taxon>
    </lineage>
</organism>
<evidence type="ECO:0000259" key="1">
    <source>
        <dbReference type="Pfam" id="PF00425"/>
    </source>
</evidence>
<name>A0A1H6JN90_9GAMM</name>
<reference evidence="4" key="1">
    <citation type="submission" date="2016-06" db="EMBL/GenBank/DDBJ databases">
        <authorList>
            <person name="Petersen J."/>
            <person name="Sayavedra L."/>
        </authorList>
    </citation>
    <scope>NUCLEOTIDE SEQUENCE [LARGE SCALE GENOMIC DNA]</scope>
    <source>
        <strain evidence="4">BazSymA</strain>
    </source>
</reference>
<dbReference type="GO" id="GO:0000162">
    <property type="term" value="P:L-tryptophan biosynthetic process"/>
    <property type="evidence" value="ECO:0007669"/>
    <property type="project" value="TreeGrafter"/>
</dbReference>
<dbReference type="AlphaFoldDB" id="A0A1H6JN90"/>
<accession>A0A1H6JN90</accession>
<evidence type="ECO:0000259" key="2">
    <source>
        <dbReference type="Pfam" id="PF04715"/>
    </source>
</evidence>
<dbReference type="PANTHER" id="PTHR11236">
    <property type="entry name" value="AMINOBENZOATE/ANTHRANILATE SYNTHASE"/>
    <property type="match status" value="1"/>
</dbReference>
<dbReference type="RefSeq" id="WP_090714755.1">
    <property type="nucleotide sequence ID" value="NZ_CAESAP020000104.1"/>
</dbReference>
<dbReference type="Pfam" id="PF04715">
    <property type="entry name" value="Anth_synt_I_N"/>
    <property type="match status" value="1"/>
</dbReference>